<name>J0DD43_AURST</name>
<evidence type="ECO:0000256" key="1">
    <source>
        <dbReference type="ARBA" id="ARBA00001971"/>
    </source>
</evidence>
<evidence type="ECO:0000256" key="5">
    <source>
        <dbReference type="ARBA" id="ARBA00022723"/>
    </source>
</evidence>
<dbReference type="InterPro" id="IPR017972">
    <property type="entry name" value="Cyt_P450_CS"/>
</dbReference>
<evidence type="ECO:0000256" key="3">
    <source>
        <dbReference type="ARBA" id="ARBA00010617"/>
    </source>
</evidence>
<dbReference type="GO" id="GO:0016705">
    <property type="term" value="F:oxidoreductase activity, acting on paired donors, with incorporation or reduction of molecular oxygen"/>
    <property type="evidence" value="ECO:0007669"/>
    <property type="project" value="InterPro"/>
</dbReference>
<keyword evidence="5 9" id="KW-0479">Metal-binding</keyword>
<dbReference type="GO" id="GO:0005506">
    <property type="term" value="F:iron ion binding"/>
    <property type="evidence" value="ECO:0007669"/>
    <property type="project" value="InterPro"/>
</dbReference>
<keyword evidence="8 10" id="KW-0503">Monooxygenase</keyword>
<dbReference type="OMA" id="EECMVEG"/>
<evidence type="ECO:0000256" key="2">
    <source>
        <dbReference type="ARBA" id="ARBA00005179"/>
    </source>
</evidence>
<dbReference type="EMBL" id="JH687797">
    <property type="protein sequence ID" value="EJD41001.1"/>
    <property type="molecule type" value="Genomic_DNA"/>
</dbReference>
<dbReference type="GO" id="GO:0020037">
    <property type="term" value="F:heme binding"/>
    <property type="evidence" value="ECO:0007669"/>
    <property type="project" value="InterPro"/>
</dbReference>
<comment type="pathway">
    <text evidence="2">Secondary metabolite biosynthesis.</text>
</comment>
<dbReference type="Gene3D" id="1.10.630.10">
    <property type="entry name" value="Cytochrome P450"/>
    <property type="match status" value="1"/>
</dbReference>
<dbReference type="PROSITE" id="PS00086">
    <property type="entry name" value="CYTOCHROME_P450"/>
    <property type="match status" value="1"/>
</dbReference>
<dbReference type="OrthoDB" id="1470350at2759"/>
<gene>
    <name evidence="11" type="ORF">AURDEDRAFT_138819</name>
</gene>
<evidence type="ECO:0000256" key="6">
    <source>
        <dbReference type="ARBA" id="ARBA00023002"/>
    </source>
</evidence>
<keyword evidence="6 10" id="KW-0560">Oxidoreductase</keyword>
<dbReference type="PRINTS" id="PR00463">
    <property type="entry name" value="EP450I"/>
</dbReference>
<evidence type="ECO:0000313" key="12">
    <source>
        <dbReference type="Proteomes" id="UP000006514"/>
    </source>
</evidence>
<dbReference type="InterPro" id="IPR001128">
    <property type="entry name" value="Cyt_P450"/>
</dbReference>
<dbReference type="PRINTS" id="PR00385">
    <property type="entry name" value="P450"/>
</dbReference>
<dbReference type="InterPro" id="IPR002401">
    <property type="entry name" value="Cyt_P450_E_grp-I"/>
</dbReference>
<dbReference type="SUPFAM" id="SSF48264">
    <property type="entry name" value="Cytochrome P450"/>
    <property type="match status" value="1"/>
</dbReference>
<evidence type="ECO:0000256" key="7">
    <source>
        <dbReference type="ARBA" id="ARBA00023004"/>
    </source>
</evidence>
<dbReference type="InterPro" id="IPR036396">
    <property type="entry name" value="Cyt_P450_sf"/>
</dbReference>
<protein>
    <submittedName>
        <fullName evidence="11">Cytochrome P450</fullName>
    </submittedName>
</protein>
<evidence type="ECO:0000256" key="10">
    <source>
        <dbReference type="RuleBase" id="RU000461"/>
    </source>
</evidence>
<reference evidence="12" key="1">
    <citation type="journal article" date="2012" name="Science">
        <title>The Paleozoic origin of enzymatic lignin decomposition reconstructed from 31 fungal genomes.</title>
        <authorList>
            <person name="Floudas D."/>
            <person name="Binder M."/>
            <person name="Riley R."/>
            <person name="Barry K."/>
            <person name="Blanchette R.A."/>
            <person name="Henrissat B."/>
            <person name="Martinez A.T."/>
            <person name="Otillar R."/>
            <person name="Spatafora J.W."/>
            <person name="Yadav J.S."/>
            <person name="Aerts A."/>
            <person name="Benoit I."/>
            <person name="Boyd A."/>
            <person name="Carlson A."/>
            <person name="Copeland A."/>
            <person name="Coutinho P.M."/>
            <person name="de Vries R.P."/>
            <person name="Ferreira P."/>
            <person name="Findley K."/>
            <person name="Foster B."/>
            <person name="Gaskell J."/>
            <person name="Glotzer D."/>
            <person name="Gorecki P."/>
            <person name="Heitman J."/>
            <person name="Hesse C."/>
            <person name="Hori C."/>
            <person name="Igarashi K."/>
            <person name="Jurgens J.A."/>
            <person name="Kallen N."/>
            <person name="Kersten P."/>
            <person name="Kohler A."/>
            <person name="Kuees U."/>
            <person name="Kumar T.K.A."/>
            <person name="Kuo A."/>
            <person name="LaButti K."/>
            <person name="Larrondo L.F."/>
            <person name="Lindquist E."/>
            <person name="Ling A."/>
            <person name="Lombard V."/>
            <person name="Lucas S."/>
            <person name="Lundell T."/>
            <person name="Martin R."/>
            <person name="McLaughlin D.J."/>
            <person name="Morgenstern I."/>
            <person name="Morin E."/>
            <person name="Murat C."/>
            <person name="Nagy L.G."/>
            <person name="Nolan M."/>
            <person name="Ohm R.A."/>
            <person name="Patyshakuliyeva A."/>
            <person name="Rokas A."/>
            <person name="Ruiz-Duenas F.J."/>
            <person name="Sabat G."/>
            <person name="Salamov A."/>
            <person name="Samejima M."/>
            <person name="Schmutz J."/>
            <person name="Slot J.C."/>
            <person name="St John F."/>
            <person name="Stenlid J."/>
            <person name="Sun H."/>
            <person name="Sun S."/>
            <person name="Syed K."/>
            <person name="Tsang A."/>
            <person name="Wiebenga A."/>
            <person name="Young D."/>
            <person name="Pisabarro A."/>
            <person name="Eastwood D.C."/>
            <person name="Martin F."/>
            <person name="Cullen D."/>
            <person name="Grigoriev I.V."/>
            <person name="Hibbett D.S."/>
        </authorList>
    </citation>
    <scope>NUCLEOTIDE SEQUENCE [LARGE SCALE GENOMIC DNA]</scope>
    <source>
        <strain evidence="12">TFB10046</strain>
    </source>
</reference>
<dbReference type="FunCoup" id="J0DD43">
    <property type="interactions" value="70"/>
</dbReference>
<dbReference type="CDD" id="cd11065">
    <property type="entry name" value="CYP64-like"/>
    <property type="match status" value="1"/>
</dbReference>
<dbReference type="GO" id="GO:0004497">
    <property type="term" value="F:monooxygenase activity"/>
    <property type="evidence" value="ECO:0007669"/>
    <property type="project" value="UniProtKB-KW"/>
</dbReference>
<dbReference type="PANTHER" id="PTHR46300:SF11">
    <property type="entry name" value="OXIDOREDUCTASE, PUTATIVE-RELATED"/>
    <property type="match status" value="1"/>
</dbReference>
<sequence>MLPSSTKSLISLHLSPYPERVLQRWKERYGPLLSFWLGNQLFVIISDPVIVKDLIVTNGSTFSGRKPYFIKNQTILHGRTVTASQYGDKWRQHRRIAMTLLFPSAIHGYSHVIDYEALVLLRSLYHQGKAGQVAFNPTHYTGRFTLNNMLTISYGTRTDTSTDPLVQRALAFGNEFMELTGPFNNMVDFIPILQWLPSLIKRRAKAVSKGLIDTYGAMIERVRERMNGGSEVPDCLAKTLISIQEQEKLDQEDMCMLAAVFTLGGVHTTSSTLQWFLALIASHPEVQVRAHAELDAIVGRDSWPGVDDKQNLPYVRAVIKEVQRLHSPFWMATPHCTTADFVYNGMYIPGGTVVIMNCYAMHHDPARYADPWAFNPDRYYGDALSSAESSRLTNPMQRDHFAFGAGRRICPGMHVAEHSLWLAISRLLWAFKIEAVPGEPINLEEYEGKSGRTPLPFRVRFVPRHERVAKLLEKEE</sequence>
<evidence type="ECO:0000256" key="9">
    <source>
        <dbReference type="PIRSR" id="PIRSR602401-1"/>
    </source>
</evidence>
<dbReference type="KEGG" id="adl:AURDEDRAFT_138819"/>
<dbReference type="eggNOG" id="KOG0156">
    <property type="taxonomic scope" value="Eukaryota"/>
</dbReference>
<comment type="cofactor">
    <cofactor evidence="1 9">
        <name>heme</name>
        <dbReference type="ChEBI" id="CHEBI:30413"/>
    </cofactor>
</comment>
<accession>J0DD43</accession>
<dbReference type="AlphaFoldDB" id="J0DD43"/>
<dbReference type="InterPro" id="IPR050364">
    <property type="entry name" value="Cytochrome_P450_fung"/>
</dbReference>
<dbReference type="Pfam" id="PF00067">
    <property type="entry name" value="p450"/>
    <property type="match status" value="1"/>
</dbReference>
<keyword evidence="4 9" id="KW-0349">Heme</keyword>
<keyword evidence="12" id="KW-1185">Reference proteome</keyword>
<keyword evidence="7 9" id="KW-0408">Iron</keyword>
<proteinExistence type="inferred from homology"/>
<evidence type="ECO:0000256" key="4">
    <source>
        <dbReference type="ARBA" id="ARBA00022617"/>
    </source>
</evidence>
<organism evidence="11 12">
    <name type="scientific">Auricularia subglabra (strain TFB-10046 / SS5)</name>
    <name type="common">White-rot fungus</name>
    <name type="synonym">Auricularia delicata (strain TFB10046)</name>
    <dbReference type="NCBI Taxonomy" id="717982"/>
    <lineage>
        <taxon>Eukaryota</taxon>
        <taxon>Fungi</taxon>
        <taxon>Dikarya</taxon>
        <taxon>Basidiomycota</taxon>
        <taxon>Agaricomycotina</taxon>
        <taxon>Agaricomycetes</taxon>
        <taxon>Auriculariales</taxon>
        <taxon>Auriculariaceae</taxon>
        <taxon>Auricularia</taxon>
    </lineage>
</organism>
<dbReference type="InParanoid" id="J0DD43"/>
<evidence type="ECO:0000313" key="11">
    <source>
        <dbReference type="EMBL" id="EJD41001.1"/>
    </source>
</evidence>
<feature type="binding site" description="axial binding residue" evidence="9">
    <location>
        <position position="410"/>
    </location>
    <ligand>
        <name>heme</name>
        <dbReference type="ChEBI" id="CHEBI:30413"/>
    </ligand>
    <ligandPart>
        <name>Fe</name>
        <dbReference type="ChEBI" id="CHEBI:18248"/>
    </ligandPart>
</feature>
<comment type="similarity">
    <text evidence="3 10">Belongs to the cytochrome P450 family.</text>
</comment>
<dbReference type="Proteomes" id="UP000006514">
    <property type="component" value="Unassembled WGS sequence"/>
</dbReference>
<evidence type="ECO:0000256" key="8">
    <source>
        <dbReference type="ARBA" id="ARBA00023033"/>
    </source>
</evidence>
<dbReference type="PANTHER" id="PTHR46300">
    <property type="entry name" value="P450, PUTATIVE (EUROFUNG)-RELATED-RELATED"/>
    <property type="match status" value="1"/>
</dbReference>